<evidence type="ECO:0000313" key="3">
    <source>
        <dbReference type="EMBL" id="GIX71472.1"/>
    </source>
</evidence>
<dbReference type="GO" id="GO:0000055">
    <property type="term" value="P:ribosomal large subunit export from nucleus"/>
    <property type="evidence" value="ECO:0007669"/>
    <property type="project" value="TreeGrafter"/>
</dbReference>
<accession>A0AAV4MIM2</accession>
<dbReference type="GO" id="GO:0005634">
    <property type="term" value="C:nucleus"/>
    <property type="evidence" value="ECO:0007669"/>
    <property type="project" value="TreeGrafter"/>
</dbReference>
<reference evidence="3 4" key="1">
    <citation type="submission" date="2021-06" db="EMBL/GenBank/DDBJ databases">
        <title>Caerostris extrusa draft genome.</title>
        <authorList>
            <person name="Kono N."/>
            <person name="Arakawa K."/>
        </authorList>
    </citation>
    <scope>NUCLEOTIDE SEQUENCE [LARGE SCALE GENOMIC DNA]</scope>
</reference>
<dbReference type="EMBL" id="BPLR01002223">
    <property type="protein sequence ID" value="GIX71472.1"/>
    <property type="molecule type" value="Genomic_DNA"/>
</dbReference>
<dbReference type="PANTHER" id="PTHR48103:SF2">
    <property type="entry name" value="MIDASIN"/>
    <property type="match status" value="1"/>
</dbReference>
<gene>
    <name evidence="3" type="primary">MDN1_0</name>
    <name evidence="3" type="ORF">CEXT_92051</name>
</gene>
<evidence type="ECO:0000313" key="4">
    <source>
        <dbReference type="Proteomes" id="UP001054945"/>
    </source>
</evidence>
<keyword evidence="2" id="KW-0067">ATP-binding</keyword>
<proteinExistence type="predicted"/>
<dbReference type="GO" id="GO:0005524">
    <property type="term" value="F:ATP binding"/>
    <property type="evidence" value="ECO:0007669"/>
    <property type="project" value="UniProtKB-KW"/>
</dbReference>
<dbReference type="GO" id="GO:0000027">
    <property type="term" value="P:ribosomal large subunit assembly"/>
    <property type="evidence" value="ECO:0007669"/>
    <property type="project" value="TreeGrafter"/>
</dbReference>
<protein>
    <submittedName>
        <fullName evidence="3">Midasin</fullName>
    </submittedName>
</protein>
<dbReference type="Proteomes" id="UP001054945">
    <property type="component" value="Unassembled WGS sequence"/>
</dbReference>
<evidence type="ECO:0000256" key="1">
    <source>
        <dbReference type="ARBA" id="ARBA00022741"/>
    </source>
</evidence>
<dbReference type="AlphaFoldDB" id="A0AAV4MIM2"/>
<organism evidence="3 4">
    <name type="scientific">Caerostris extrusa</name>
    <name type="common">Bark spider</name>
    <name type="synonym">Caerostris bankana</name>
    <dbReference type="NCBI Taxonomy" id="172846"/>
    <lineage>
        <taxon>Eukaryota</taxon>
        <taxon>Metazoa</taxon>
        <taxon>Ecdysozoa</taxon>
        <taxon>Arthropoda</taxon>
        <taxon>Chelicerata</taxon>
        <taxon>Arachnida</taxon>
        <taxon>Araneae</taxon>
        <taxon>Araneomorphae</taxon>
        <taxon>Entelegynae</taxon>
        <taxon>Araneoidea</taxon>
        <taxon>Araneidae</taxon>
        <taxon>Caerostris</taxon>
    </lineage>
</organism>
<keyword evidence="1" id="KW-0547">Nucleotide-binding</keyword>
<comment type="caution">
    <text evidence="3">The sequence shown here is derived from an EMBL/GenBank/DDBJ whole genome shotgun (WGS) entry which is preliminary data.</text>
</comment>
<dbReference type="GO" id="GO:0030687">
    <property type="term" value="C:preribosome, large subunit precursor"/>
    <property type="evidence" value="ECO:0007669"/>
    <property type="project" value="TreeGrafter"/>
</dbReference>
<dbReference type="PANTHER" id="PTHR48103">
    <property type="entry name" value="MIDASIN-RELATED"/>
    <property type="match status" value="1"/>
</dbReference>
<keyword evidence="4" id="KW-1185">Reference proteome</keyword>
<sequence>MQQWKRILKKKRQKLPKIIQYRSLELVREFSPRLSILHTFLQQFKISKALVHRKLTAVLLNIYHYYEQFLPDVKNRISQIRKPIDKELKDFVKIARWNDINFEALKQSVKKSHRCFKTSCKKKKIFTIPSKKDLETSDGPSWALNIKEKDFLLKSEEKEHLGSFLESVTIDSGKNICTRSQEKKQILLLIQKKKQMLSTLFKKFESYWPILWARKNICKE</sequence>
<evidence type="ECO:0000256" key="2">
    <source>
        <dbReference type="ARBA" id="ARBA00022840"/>
    </source>
</evidence>
<name>A0AAV4MIM2_CAEEX</name>